<dbReference type="PROSITE" id="PS51841">
    <property type="entry name" value="LTD"/>
    <property type="match status" value="1"/>
</dbReference>
<dbReference type="Pfam" id="PF04231">
    <property type="entry name" value="Endonuclease_1"/>
    <property type="match status" value="1"/>
</dbReference>
<dbReference type="GO" id="GO:0016787">
    <property type="term" value="F:hydrolase activity"/>
    <property type="evidence" value="ECO:0007669"/>
    <property type="project" value="UniProtKB-KW"/>
</dbReference>
<evidence type="ECO:0000256" key="2">
    <source>
        <dbReference type="ARBA" id="ARBA00022722"/>
    </source>
</evidence>
<dbReference type="GO" id="GO:0005509">
    <property type="term" value="F:calcium ion binding"/>
    <property type="evidence" value="ECO:0007669"/>
    <property type="project" value="InterPro"/>
</dbReference>
<dbReference type="SUPFAM" id="SSF54060">
    <property type="entry name" value="His-Me finger endonucleases"/>
    <property type="match status" value="1"/>
</dbReference>
<dbReference type="GO" id="GO:0004519">
    <property type="term" value="F:endonuclease activity"/>
    <property type="evidence" value="ECO:0007669"/>
    <property type="project" value="UniProtKB-KW"/>
</dbReference>
<dbReference type="InterPro" id="IPR001322">
    <property type="entry name" value="Lamin_tail_dom"/>
</dbReference>
<gene>
    <name evidence="5" type="ORF">JMN32_25170</name>
</gene>
<dbReference type="InterPro" id="IPR007346">
    <property type="entry name" value="Endonuclease-I"/>
</dbReference>
<accession>A0A937KED5</accession>
<dbReference type="AlphaFoldDB" id="A0A937KED5"/>
<evidence type="ECO:0000313" key="5">
    <source>
        <dbReference type="EMBL" id="MBL6449627.1"/>
    </source>
</evidence>
<keyword evidence="2" id="KW-0540">Nuclease</keyword>
<dbReference type="EMBL" id="JAEUGD010000067">
    <property type="protein sequence ID" value="MBL6449627.1"/>
    <property type="molecule type" value="Genomic_DNA"/>
</dbReference>
<name>A0A937KED5_9BACT</name>
<reference evidence="5" key="1">
    <citation type="submission" date="2021-01" db="EMBL/GenBank/DDBJ databases">
        <title>Fulvivirga kasyanovii gen. nov., sp nov., a novel member of the phylum Bacteroidetes isolated from seawater in a mussel farm.</title>
        <authorList>
            <person name="Zhao L.-H."/>
            <person name="Wang Z.-J."/>
        </authorList>
    </citation>
    <scope>NUCLEOTIDE SEQUENCE</scope>
    <source>
        <strain evidence="5">29W222</strain>
    </source>
</reference>
<dbReference type="InterPro" id="IPR015919">
    <property type="entry name" value="Cadherin-like_sf"/>
</dbReference>
<dbReference type="SUPFAM" id="SSF49313">
    <property type="entry name" value="Cadherin-like"/>
    <property type="match status" value="1"/>
</dbReference>
<dbReference type="Pfam" id="PF17957">
    <property type="entry name" value="Big_7"/>
    <property type="match status" value="1"/>
</dbReference>
<keyword evidence="3" id="KW-0378">Hydrolase</keyword>
<dbReference type="GO" id="GO:0016020">
    <property type="term" value="C:membrane"/>
    <property type="evidence" value="ECO:0007669"/>
    <property type="project" value="InterPro"/>
</dbReference>
<dbReference type="InterPro" id="IPR026444">
    <property type="entry name" value="Secre_tail"/>
</dbReference>
<protein>
    <submittedName>
        <fullName evidence="5">Endonuclease</fullName>
    </submittedName>
</protein>
<dbReference type="InterPro" id="IPR013783">
    <property type="entry name" value="Ig-like_fold"/>
</dbReference>
<dbReference type="PANTHER" id="PTHR33607">
    <property type="entry name" value="ENDONUCLEASE-1"/>
    <property type="match status" value="1"/>
</dbReference>
<dbReference type="Proteomes" id="UP000614216">
    <property type="component" value="Unassembled WGS sequence"/>
</dbReference>
<dbReference type="PANTHER" id="PTHR33607:SF2">
    <property type="entry name" value="ENDONUCLEASE-1"/>
    <property type="match status" value="1"/>
</dbReference>
<dbReference type="RefSeq" id="WP_202859174.1">
    <property type="nucleotide sequence ID" value="NZ_JAEUGD010000067.1"/>
</dbReference>
<proteinExistence type="inferred from homology"/>
<comment type="similarity">
    <text evidence="1">Belongs to the EndA/NucM nuclease family.</text>
</comment>
<dbReference type="NCBIfam" id="TIGR04183">
    <property type="entry name" value="Por_Secre_tail"/>
    <property type="match status" value="1"/>
</dbReference>
<evidence type="ECO:0000256" key="3">
    <source>
        <dbReference type="ARBA" id="ARBA00022801"/>
    </source>
</evidence>
<sequence>MKRIITSTLKGLMACTLVLFYFIGNAQIPPGYYNNAEGKSGDPLKSALYNIIKGHVEYPYTSSSTDVWDILKETDRDPNNPNNVIGIYSNFSMNAALEYNSGDGWSREHVWAKSRGDFGTTLGPGTDVHHLRAADISTNSARSNRTFAECSELYVDGSGTYQGATASYTSSTSFVWKPRNEVKGDIARMIFYMATRYEGFNGEPDLEIVDYVVDAADKSPLHGKLSDLLAWHNEDPVDNLERQRNDIIYGYQQNRNPYIDHPEYVGLIWGEVSSEPTTPSFTSTPDTGTVAGDLYAYNITTTGGQGTLSITASQKPEWLSLTDNGNGTALLTGTASDSDEGDHIISVSVTDGVATDTQSYILTVSLGNTGGGASELFISEYIEGSSYNKALEIANFTGSDIDLSGYSIHKQTNGSGSWSSGLSLTGILAHGDVFVIAHSSATSEITSLADIITGSSEMTFNGNDAIALFKGGALIDLLGAFNDAAIYAQDVTLVRGPSIYSPNTTFTTNEWDTYATDTFAYLGTHIMNGSTPANQLPSVSVTSPANNSTFNEGDVISIAATAADSDGVVSKVAFYQNGNLLGEDTSEPYTFNWTNATAGTYAITAIATDNENSSATSPIINIVVQGQVAMNPMVSTINLSTEKRGKSFEGQALIQLTSNNVNLTGAYVEVTWRNSSGTYVEHQYGYTSNSGILFRSSKLEQTDFTISIDQVSKEGYYWDENNSEVTKSVQSAKQEPIARKAITANAVAESLAIFPNPFEHVTDIKVHTTDASDINIRIYSMEGKTLEKYSYSVKEGEYLFPVGNALPKGVFMAEVTVNGDMEIIRIVKY</sequence>
<evidence type="ECO:0000259" key="4">
    <source>
        <dbReference type="PROSITE" id="PS51841"/>
    </source>
</evidence>
<keyword evidence="6" id="KW-1185">Reference proteome</keyword>
<evidence type="ECO:0000313" key="6">
    <source>
        <dbReference type="Proteomes" id="UP000614216"/>
    </source>
</evidence>
<comment type="caution">
    <text evidence="5">The sequence shown here is derived from an EMBL/GenBank/DDBJ whole genome shotgun (WGS) entry which is preliminary data.</text>
</comment>
<organism evidence="5 6">
    <name type="scientific">Fulvivirga marina</name>
    <dbReference type="NCBI Taxonomy" id="2494733"/>
    <lineage>
        <taxon>Bacteria</taxon>
        <taxon>Pseudomonadati</taxon>
        <taxon>Bacteroidota</taxon>
        <taxon>Cytophagia</taxon>
        <taxon>Cytophagales</taxon>
        <taxon>Fulvivirgaceae</taxon>
        <taxon>Fulvivirga</taxon>
    </lineage>
</organism>
<dbReference type="Gene3D" id="2.60.40.10">
    <property type="entry name" value="Immunoglobulins"/>
    <property type="match status" value="2"/>
</dbReference>
<evidence type="ECO:0000256" key="1">
    <source>
        <dbReference type="ARBA" id="ARBA00006429"/>
    </source>
</evidence>
<dbReference type="InterPro" id="IPR044925">
    <property type="entry name" value="His-Me_finger_sf"/>
</dbReference>
<feature type="domain" description="LTD" evidence="4">
    <location>
        <begin position="357"/>
        <end position="518"/>
    </location>
</feature>
<keyword evidence="5" id="KW-0255">Endonuclease</keyword>
<dbReference type="Pfam" id="PF00932">
    <property type="entry name" value="LTD"/>
    <property type="match status" value="1"/>
</dbReference>